<name>A0A832W8K1_9EURY</name>
<dbReference type="Proteomes" id="UP000600774">
    <property type="component" value="Unassembled WGS sequence"/>
</dbReference>
<sequence length="57" mass="5963">MAIDITNISTVVTAGYGWITTTAELFTTTCLAIPFGLMVSRKAISIAVGAVKSMMHG</sequence>
<dbReference type="AlphaFoldDB" id="A0A832W8K1"/>
<dbReference type="EMBL" id="DUJU01000101">
    <property type="protein sequence ID" value="HIH94143.1"/>
    <property type="molecule type" value="Genomic_DNA"/>
</dbReference>
<proteinExistence type="predicted"/>
<organism evidence="1 2">
    <name type="scientific">Methanosarcina acetivorans</name>
    <dbReference type="NCBI Taxonomy" id="2214"/>
    <lineage>
        <taxon>Archaea</taxon>
        <taxon>Methanobacteriati</taxon>
        <taxon>Methanobacteriota</taxon>
        <taxon>Stenosarchaea group</taxon>
        <taxon>Methanomicrobia</taxon>
        <taxon>Methanosarcinales</taxon>
        <taxon>Methanosarcinaceae</taxon>
        <taxon>Methanosarcina</taxon>
    </lineage>
</organism>
<gene>
    <name evidence="1" type="ORF">HA338_08885</name>
</gene>
<evidence type="ECO:0000313" key="1">
    <source>
        <dbReference type="EMBL" id="HIH94143.1"/>
    </source>
</evidence>
<protein>
    <submittedName>
        <fullName evidence="1">Uncharacterized protein</fullName>
    </submittedName>
</protein>
<dbReference type="RefSeq" id="WP_157860260.1">
    <property type="nucleotide sequence ID" value="NZ_DUJU01000101.1"/>
</dbReference>
<evidence type="ECO:0000313" key="2">
    <source>
        <dbReference type="Proteomes" id="UP000600774"/>
    </source>
</evidence>
<reference evidence="1" key="1">
    <citation type="journal article" date="2020" name="bioRxiv">
        <title>A rank-normalized archaeal taxonomy based on genome phylogeny resolves widespread incomplete and uneven classifications.</title>
        <authorList>
            <person name="Rinke C."/>
            <person name="Chuvochina M."/>
            <person name="Mussig A.J."/>
            <person name="Chaumeil P.-A."/>
            <person name="Waite D.W."/>
            <person name="Whitman W.B."/>
            <person name="Parks D.H."/>
            <person name="Hugenholtz P."/>
        </authorList>
    </citation>
    <scope>NUCLEOTIDE SEQUENCE</scope>
    <source>
        <strain evidence="1">UBA8876</strain>
    </source>
</reference>
<comment type="caution">
    <text evidence="1">The sequence shown here is derived from an EMBL/GenBank/DDBJ whole genome shotgun (WGS) entry which is preliminary data.</text>
</comment>
<accession>A0A832W8K1</accession>